<organism evidence="2">
    <name type="scientific">marine sediment metagenome</name>
    <dbReference type="NCBI Taxonomy" id="412755"/>
    <lineage>
        <taxon>unclassified sequences</taxon>
        <taxon>metagenomes</taxon>
        <taxon>ecological metagenomes</taxon>
    </lineage>
</organism>
<dbReference type="EMBL" id="LAZR01046179">
    <property type="protein sequence ID" value="KKK97140.1"/>
    <property type="molecule type" value="Genomic_DNA"/>
</dbReference>
<dbReference type="AlphaFoldDB" id="A0A0F9AFR5"/>
<keyword evidence="1" id="KW-0812">Transmembrane</keyword>
<comment type="caution">
    <text evidence="2">The sequence shown here is derived from an EMBL/GenBank/DDBJ whole genome shotgun (WGS) entry which is preliminary data.</text>
</comment>
<feature type="transmembrane region" description="Helical" evidence="1">
    <location>
        <begin position="80"/>
        <end position="102"/>
    </location>
</feature>
<evidence type="ECO:0000313" key="2">
    <source>
        <dbReference type="EMBL" id="KKK97140.1"/>
    </source>
</evidence>
<accession>A0A0F9AFR5</accession>
<feature type="transmembrane region" description="Helical" evidence="1">
    <location>
        <begin position="40"/>
        <end position="60"/>
    </location>
</feature>
<keyword evidence="1" id="KW-0472">Membrane</keyword>
<sequence>MKEEIQQQVIDALQILADKLGTTAEFLWEVLLRQAMVEGVFNVFVSLLWTLIVVATLIGYRKIWVALPKAFPNDSDGVLLLRILLGAASALLVILGTAGGIFGSIRIALTCFVNPEYWALQEVLKRLGG</sequence>
<proteinExistence type="predicted"/>
<protein>
    <submittedName>
        <fullName evidence="2">Uncharacterized protein</fullName>
    </submittedName>
</protein>
<gene>
    <name evidence="2" type="ORF">LCGC14_2655720</name>
</gene>
<name>A0A0F9AFR5_9ZZZZ</name>
<reference evidence="2" key="1">
    <citation type="journal article" date="2015" name="Nature">
        <title>Complex archaea that bridge the gap between prokaryotes and eukaryotes.</title>
        <authorList>
            <person name="Spang A."/>
            <person name="Saw J.H."/>
            <person name="Jorgensen S.L."/>
            <person name="Zaremba-Niedzwiedzka K."/>
            <person name="Martijn J."/>
            <person name="Lind A.E."/>
            <person name="van Eijk R."/>
            <person name="Schleper C."/>
            <person name="Guy L."/>
            <person name="Ettema T.J."/>
        </authorList>
    </citation>
    <scope>NUCLEOTIDE SEQUENCE</scope>
</reference>
<evidence type="ECO:0000256" key="1">
    <source>
        <dbReference type="SAM" id="Phobius"/>
    </source>
</evidence>
<keyword evidence="1" id="KW-1133">Transmembrane helix</keyword>